<dbReference type="Pfam" id="PF04043">
    <property type="entry name" value="PMEI"/>
    <property type="match status" value="1"/>
</dbReference>
<keyword evidence="2" id="KW-1015">Disulfide bond</keyword>
<dbReference type="EMBL" id="JAAWWB010000014">
    <property type="protein sequence ID" value="KAG6767147.1"/>
    <property type="molecule type" value="Genomic_DNA"/>
</dbReference>
<keyword evidence="6" id="KW-1185">Reference proteome</keyword>
<evidence type="ECO:0000256" key="2">
    <source>
        <dbReference type="ARBA" id="ARBA00023157"/>
    </source>
</evidence>
<reference evidence="5" key="1">
    <citation type="journal article" date="2020" name="bioRxiv">
        <title>Hybrid origin of Populus tomentosa Carr. identified through genome sequencing and phylogenomic analysis.</title>
        <authorList>
            <person name="An X."/>
            <person name="Gao K."/>
            <person name="Chen Z."/>
            <person name="Li J."/>
            <person name="Yang X."/>
            <person name="Yang X."/>
            <person name="Zhou J."/>
            <person name="Guo T."/>
            <person name="Zhao T."/>
            <person name="Huang S."/>
            <person name="Miao D."/>
            <person name="Khan W.U."/>
            <person name="Rao P."/>
            <person name="Ye M."/>
            <person name="Lei B."/>
            <person name="Liao W."/>
            <person name="Wang J."/>
            <person name="Ji L."/>
            <person name="Li Y."/>
            <person name="Guo B."/>
            <person name="Mustafa N.S."/>
            <person name="Li S."/>
            <person name="Yun Q."/>
            <person name="Keller S.R."/>
            <person name="Mao J."/>
            <person name="Zhang R."/>
            <person name="Strauss S.H."/>
        </authorList>
    </citation>
    <scope>NUCLEOTIDE SEQUENCE</scope>
    <source>
        <strain evidence="5">GM15</strain>
        <tissue evidence="5">Leaf</tissue>
    </source>
</reference>
<evidence type="ECO:0000259" key="4">
    <source>
        <dbReference type="SMART" id="SM00856"/>
    </source>
</evidence>
<organism evidence="5 6">
    <name type="scientific">Populus tomentosa</name>
    <name type="common">Chinese white poplar</name>
    <dbReference type="NCBI Taxonomy" id="118781"/>
    <lineage>
        <taxon>Eukaryota</taxon>
        <taxon>Viridiplantae</taxon>
        <taxon>Streptophyta</taxon>
        <taxon>Embryophyta</taxon>
        <taxon>Tracheophyta</taxon>
        <taxon>Spermatophyta</taxon>
        <taxon>Magnoliopsida</taxon>
        <taxon>eudicotyledons</taxon>
        <taxon>Gunneridae</taxon>
        <taxon>Pentapetalae</taxon>
        <taxon>rosids</taxon>
        <taxon>fabids</taxon>
        <taxon>Malpighiales</taxon>
        <taxon>Salicaceae</taxon>
        <taxon>Saliceae</taxon>
        <taxon>Populus</taxon>
    </lineage>
</organism>
<evidence type="ECO:0000256" key="1">
    <source>
        <dbReference type="ARBA" id="ARBA00022729"/>
    </source>
</evidence>
<dbReference type="PANTHER" id="PTHR36710">
    <property type="entry name" value="PECTINESTERASE INHIBITOR-LIKE"/>
    <property type="match status" value="1"/>
</dbReference>
<protein>
    <recommendedName>
        <fullName evidence="4">Pectinesterase inhibitor domain-containing protein</fullName>
    </recommendedName>
</protein>
<evidence type="ECO:0000313" key="6">
    <source>
        <dbReference type="Proteomes" id="UP000886885"/>
    </source>
</evidence>
<evidence type="ECO:0000313" key="5">
    <source>
        <dbReference type="EMBL" id="KAG6767147.1"/>
    </source>
</evidence>
<accession>A0A8X7ZGD7</accession>
<dbReference type="InterPro" id="IPR006501">
    <property type="entry name" value="Pectinesterase_inhib_dom"/>
</dbReference>
<dbReference type="NCBIfam" id="TIGR01614">
    <property type="entry name" value="PME_inhib"/>
    <property type="match status" value="1"/>
</dbReference>
<dbReference type="Proteomes" id="UP000886885">
    <property type="component" value="Chromosome 7D"/>
</dbReference>
<name>A0A8X7ZGD7_POPTO</name>
<comment type="caution">
    <text evidence="5">The sequence shown here is derived from an EMBL/GenBank/DDBJ whole genome shotgun (WGS) entry which is preliminary data.</text>
</comment>
<dbReference type="CDD" id="cd15797">
    <property type="entry name" value="PMEI"/>
    <property type="match status" value="1"/>
</dbReference>
<dbReference type="InterPro" id="IPR034086">
    <property type="entry name" value="PMEI_plant"/>
</dbReference>
<dbReference type="PANTHER" id="PTHR36710:SF4">
    <property type="entry name" value="PLANT INVERTASE_PECTIN METHYLESTERASE INHIBITOR SUPERFAMILY PROTEIN"/>
    <property type="match status" value="1"/>
</dbReference>
<dbReference type="AlphaFoldDB" id="A0A8X7ZGD7"/>
<proteinExistence type="inferred from homology"/>
<dbReference type="GO" id="GO:0046910">
    <property type="term" value="F:pectinesterase inhibitor activity"/>
    <property type="evidence" value="ECO:0007669"/>
    <property type="project" value="InterPro"/>
</dbReference>
<feature type="domain" description="Pectinesterase inhibitor" evidence="4">
    <location>
        <begin position="78"/>
        <end position="224"/>
    </location>
</feature>
<dbReference type="InterPro" id="IPR052421">
    <property type="entry name" value="PCW_Enzyme_Inhibitor"/>
</dbReference>
<keyword evidence="1" id="KW-0732">Signal</keyword>
<evidence type="ECO:0000256" key="3">
    <source>
        <dbReference type="ARBA" id="ARBA00038471"/>
    </source>
</evidence>
<dbReference type="FunFam" id="1.20.140.40:FF:000008">
    <property type="entry name" value="Invertase/pectin methylesterase inhibitor family protein"/>
    <property type="match status" value="1"/>
</dbReference>
<dbReference type="OrthoDB" id="1866975at2759"/>
<sequence length="228" mass="25062">MNRDEEVANATVGKGMVTSRKMNAMLPRKLQEGCNGLACVTVKVRTVGFETGGEVLVALGYWVALSPVLFGTHDLVKADDNLIKLQCRHAETPTLCIQCLKSDHRAPHADKVGIATIVINCLSSHWKTLASNMTKLASKEEDKKLKSACQSCIKGYVKANKNLLKAVSLLRIGDYDKANSGVKTALAYELFCRETLEESKSKLPGLVVYEMRVYEALSEAALRIVDRF</sequence>
<dbReference type="SMART" id="SM00856">
    <property type="entry name" value="PMEI"/>
    <property type="match status" value="1"/>
</dbReference>
<comment type="similarity">
    <text evidence="3">Belongs to the PMEI family.</text>
</comment>
<gene>
    <name evidence="5" type="ORF">POTOM_028326</name>
</gene>